<sequence>MNAVRDRATLPVIGAAEPFLLAVLPGKPPTELRDVLPATRRETGRTLRRRRHRMTDARRERSLILDAEERRRI</sequence>
<accession>A0A0F7LA93</accession>
<evidence type="ECO:0000313" key="1">
    <source>
        <dbReference type="EMBL" id="AKH48322.1"/>
    </source>
</evidence>
<proteinExistence type="predicted"/>
<protein>
    <submittedName>
        <fullName evidence="1">Uncharacterized protein</fullName>
    </submittedName>
</protein>
<reference evidence="1" key="2">
    <citation type="submission" date="2015-03" db="EMBL/GenBank/DDBJ databases">
        <authorList>
            <person name="Chow C.-E.T."/>
            <person name="Winget D.M."/>
            <person name="White R.A.III."/>
            <person name="Hallam S.J."/>
            <person name="Suttle C.A."/>
        </authorList>
    </citation>
    <scope>NUCLEOTIDE SEQUENCE</scope>
    <source>
        <strain evidence="1">Oxic1_8</strain>
    </source>
</reference>
<name>A0A0F7LA93_9VIRU</name>
<reference evidence="1" key="1">
    <citation type="journal article" date="2015" name="Front. Microbiol.">
        <title>Combining genomic sequencing methods to explore viral diversity and reveal potential virus-host interactions.</title>
        <authorList>
            <person name="Chow C.E."/>
            <person name="Winget D.M."/>
            <person name="White R.A.III."/>
            <person name="Hallam S.J."/>
            <person name="Suttle C.A."/>
        </authorList>
    </citation>
    <scope>NUCLEOTIDE SEQUENCE</scope>
    <source>
        <strain evidence="1">Oxic1_8</strain>
    </source>
</reference>
<dbReference type="EMBL" id="KR029603">
    <property type="protein sequence ID" value="AKH48322.1"/>
    <property type="molecule type" value="Genomic_DNA"/>
</dbReference>
<organism evidence="1">
    <name type="scientific">uncultured marine virus</name>
    <dbReference type="NCBI Taxonomy" id="186617"/>
    <lineage>
        <taxon>Viruses</taxon>
        <taxon>environmental samples</taxon>
    </lineage>
</organism>